<gene>
    <name evidence="2" type="ORF">SLEP1_g60420</name>
</gene>
<evidence type="ECO:0000256" key="1">
    <source>
        <dbReference type="SAM" id="MobiDB-lite"/>
    </source>
</evidence>
<organism evidence="2 3">
    <name type="scientific">Rubroshorea leprosula</name>
    <dbReference type="NCBI Taxonomy" id="152421"/>
    <lineage>
        <taxon>Eukaryota</taxon>
        <taxon>Viridiplantae</taxon>
        <taxon>Streptophyta</taxon>
        <taxon>Embryophyta</taxon>
        <taxon>Tracheophyta</taxon>
        <taxon>Spermatophyta</taxon>
        <taxon>Magnoliopsida</taxon>
        <taxon>eudicotyledons</taxon>
        <taxon>Gunneridae</taxon>
        <taxon>Pentapetalae</taxon>
        <taxon>rosids</taxon>
        <taxon>malvids</taxon>
        <taxon>Malvales</taxon>
        <taxon>Dipterocarpaceae</taxon>
        <taxon>Rubroshorea</taxon>
    </lineage>
</organism>
<evidence type="ECO:0000313" key="2">
    <source>
        <dbReference type="EMBL" id="GKV53907.1"/>
    </source>
</evidence>
<sequence length="132" mass="14380">HVFCSSLSSSSPRCSAPRPPAPEKPPNYRHPFPAGNPAKLGGFLLLFLFLNPEIPPPCWKFQICAVFSPLSVGLCLCGFEFLGLFRREFPCRISSSLPPASSSPASSGSCRKILVSCRLFQVQFIHVIVALC</sequence>
<dbReference type="AlphaFoldDB" id="A0AAV5MZD4"/>
<feature type="compositionally biased region" description="Low complexity" evidence="1">
    <location>
        <begin position="1"/>
        <end position="16"/>
    </location>
</feature>
<accession>A0AAV5MZD4</accession>
<proteinExistence type="predicted"/>
<protein>
    <submittedName>
        <fullName evidence="2">Uncharacterized protein</fullName>
    </submittedName>
</protein>
<feature type="non-terminal residue" evidence="2">
    <location>
        <position position="1"/>
    </location>
</feature>
<dbReference type="Proteomes" id="UP001054252">
    <property type="component" value="Unassembled WGS sequence"/>
</dbReference>
<dbReference type="EMBL" id="BPVZ01002267">
    <property type="protein sequence ID" value="GKV53907.1"/>
    <property type="molecule type" value="Genomic_DNA"/>
</dbReference>
<keyword evidence="3" id="KW-1185">Reference proteome</keyword>
<name>A0AAV5MZD4_9ROSI</name>
<evidence type="ECO:0000313" key="3">
    <source>
        <dbReference type="Proteomes" id="UP001054252"/>
    </source>
</evidence>
<comment type="caution">
    <text evidence="2">The sequence shown here is derived from an EMBL/GenBank/DDBJ whole genome shotgun (WGS) entry which is preliminary data.</text>
</comment>
<reference evidence="2 3" key="1">
    <citation type="journal article" date="2021" name="Commun. Biol.">
        <title>The genome of Shorea leprosula (Dipterocarpaceae) highlights the ecological relevance of drought in aseasonal tropical rainforests.</title>
        <authorList>
            <person name="Ng K.K.S."/>
            <person name="Kobayashi M.J."/>
            <person name="Fawcett J.A."/>
            <person name="Hatakeyama M."/>
            <person name="Paape T."/>
            <person name="Ng C.H."/>
            <person name="Ang C.C."/>
            <person name="Tnah L.H."/>
            <person name="Lee C.T."/>
            <person name="Nishiyama T."/>
            <person name="Sese J."/>
            <person name="O'Brien M.J."/>
            <person name="Copetti D."/>
            <person name="Mohd Noor M.I."/>
            <person name="Ong R.C."/>
            <person name="Putra M."/>
            <person name="Sireger I.Z."/>
            <person name="Indrioko S."/>
            <person name="Kosugi Y."/>
            <person name="Izuno A."/>
            <person name="Isagi Y."/>
            <person name="Lee S.L."/>
            <person name="Shimizu K.K."/>
        </authorList>
    </citation>
    <scope>NUCLEOTIDE SEQUENCE [LARGE SCALE GENOMIC DNA]</scope>
    <source>
        <strain evidence="2">214</strain>
    </source>
</reference>
<feature type="region of interest" description="Disordered" evidence="1">
    <location>
        <begin position="1"/>
        <end position="28"/>
    </location>
</feature>